<protein>
    <submittedName>
        <fullName evidence="1">Uncharacterized protein</fullName>
    </submittedName>
</protein>
<reference evidence="1 2" key="1">
    <citation type="submission" date="2016-05" db="EMBL/GenBank/DDBJ databases">
        <title>Draft Genome Sequences of Stenotrophomonas maltophilia Strains Sm32COP, Sm41DVV, Sm46PAILV, SmF3, SmF22, SmSOFb1 and SmCVFa1, Isolated from Different Manures, in France.</title>
        <authorList>
            <person name="Nazaret S."/>
            <person name="Bodilis J."/>
        </authorList>
    </citation>
    <scope>NUCLEOTIDE SEQUENCE [LARGE SCALE GENOMIC DNA]</scope>
    <source>
        <strain evidence="1 2">Sm46PAILV</strain>
    </source>
</reference>
<organism evidence="1 2">
    <name type="scientific">Stenotrophomonas maltophilia</name>
    <name type="common">Pseudomonas maltophilia</name>
    <name type="synonym">Xanthomonas maltophilia</name>
    <dbReference type="NCBI Taxonomy" id="40324"/>
    <lineage>
        <taxon>Bacteria</taxon>
        <taxon>Pseudomonadati</taxon>
        <taxon>Pseudomonadota</taxon>
        <taxon>Gammaproteobacteria</taxon>
        <taxon>Lysobacterales</taxon>
        <taxon>Lysobacteraceae</taxon>
        <taxon>Stenotrophomonas</taxon>
        <taxon>Stenotrophomonas maltophilia group</taxon>
    </lineage>
</organism>
<proteinExistence type="predicted"/>
<evidence type="ECO:0000313" key="2">
    <source>
        <dbReference type="Proteomes" id="UP000092256"/>
    </source>
</evidence>
<accession>A0A1A6Y5G3</accession>
<dbReference type="Proteomes" id="UP000092256">
    <property type="component" value="Unassembled WGS sequence"/>
</dbReference>
<dbReference type="EMBL" id="LYVJ01000001">
    <property type="protein sequence ID" value="OBU70428.1"/>
    <property type="molecule type" value="Genomic_DNA"/>
</dbReference>
<dbReference type="AlphaFoldDB" id="A0A1A6Y5G3"/>
<evidence type="ECO:0000313" key="1">
    <source>
        <dbReference type="EMBL" id="OBU70428.1"/>
    </source>
</evidence>
<dbReference type="RefSeq" id="WP_065197427.1">
    <property type="nucleotide sequence ID" value="NZ_LYVJ01000001.1"/>
</dbReference>
<comment type="caution">
    <text evidence="1">The sequence shown here is derived from an EMBL/GenBank/DDBJ whole genome shotgun (WGS) entry which is preliminary data.</text>
</comment>
<name>A0A1A6Y5G3_STEMA</name>
<sequence>MYENKKLELRLRHTEARTEALEEMLVIVSKGLIPGSPAAAVVQAQLREAAAYAGPSVAKKELASLARAIGNLQ</sequence>
<gene>
    <name evidence="1" type="ORF">A9K58_00305</name>
</gene>